<dbReference type="Gene3D" id="2.115.10.20">
    <property type="entry name" value="Glycosyl hydrolase domain, family 43"/>
    <property type="match status" value="2"/>
</dbReference>
<evidence type="ECO:0000256" key="7">
    <source>
        <dbReference type="SAM" id="MobiDB-lite"/>
    </source>
</evidence>
<dbReference type="EMBL" id="JAAITX010000003">
    <property type="protein sequence ID" value="NVH58242.1"/>
    <property type="molecule type" value="Genomic_DNA"/>
</dbReference>
<keyword evidence="8" id="KW-0812">Transmembrane</keyword>
<feature type="compositionally biased region" description="Basic and acidic residues" evidence="7">
    <location>
        <begin position="1680"/>
        <end position="1689"/>
    </location>
</feature>
<feature type="site" description="Important for catalytic activity, responsible for pKa modulation of the active site Glu and correct orientation of both the proton donor and substrate" evidence="6">
    <location>
        <position position="1329"/>
    </location>
</feature>
<comment type="caution">
    <text evidence="13">The sequence shown here is derived from an EMBL/GenBank/DDBJ whole genome shotgun (WGS) entry which is preliminary data.</text>
</comment>
<dbReference type="InterPro" id="IPR013320">
    <property type="entry name" value="ConA-like_dom_sf"/>
</dbReference>
<evidence type="ECO:0000259" key="11">
    <source>
        <dbReference type="Pfam" id="PF20578"/>
    </source>
</evidence>
<keyword evidence="2" id="KW-0624">Polysaccharide degradation</keyword>
<dbReference type="NCBIfam" id="TIGR01167">
    <property type="entry name" value="LPXTG_anchor"/>
    <property type="match status" value="1"/>
</dbReference>
<keyword evidence="14" id="KW-1185">Reference proteome</keyword>
<evidence type="ECO:0000256" key="8">
    <source>
        <dbReference type="SAM" id="Phobius"/>
    </source>
</evidence>
<dbReference type="Proteomes" id="UP000528555">
    <property type="component" value="Unassembled WGS sequence"/>
</dbReference>
<feature type="domain" description="Ig-like" evidence="10">
    <location>
        <begin position="1527"/>
        <end position="1592"/>
    </location>
</feature>
<evidence type="ECO:0000256" key="4">
    <source>
        <dbReference type="ARBA" id="ARBA00023277"/>
    </source>
</evidence>
<dbReference type="Pfam" id="PF13385">
    <property type="entry name" value="Laminin_G_3"/>
    <property type="match status" value="2"/>
</dbReference>
<dbReference type="InterPro" id="IPR006710">
    <property type="entry name" value="Glyco_hydro_43"/>
</dbReference>
<dbReference type="Pfam" id="PF04616">
    <property type="entry name" value="Glyco_hydro_43"/>
    <property type="match status" value="1"/>
</dbReference>
<keyword evidence="4" id="KW-0119">Carbohydrate metabolism</keyword>
<evidence type="ECO:0000256" key="3">
    <source>
        <dbReference type="ARBA" id="ARBA00022801"/>
    </source>
</evidence>
<dbReference type="InterPro" id="IPR023296">
    <property type="entry name" value="Glyco_hydro_beta-prop_sf"/>
</dbReference>
<evidence type="ECO:0000313" key="15">
    <source>
        <dbReference type="Proteomes" id="UP000701680"/>
    </source>
</evidence>
<proteinExistence type="inferred from homology"/>
<dbReference type="PANTHER" id="PTHR43772:SF2">
    <property type="entry name" value="PUTATIVE (AFU_ORTHOLOGUE AFUA_2G04480)-RELATED"/>
    <property type="match status" value="1"/>
</dbReference>
<keyword evidence="2" id="KW-0858">Xylan degradation</keyword>
<evidence type="ECO:0000256" key="5">
    <source>
        <dbReference type="ARBA" id="ARBA00023295"/>
    </source>
</evidence>
<feature type="transmembrane region" description="Helical" evidence="8">
    <location>
        <begin position="1725"/>
        <end position="1743"/>
    </location>
</feature>
<dbReference type="Gene3D" id="2.60.40.3630">
    <property type="match status" value="3"/>
</dbReference>
<evidence type="ECO:0000313" key="13">
    <source>
        <dbReference type="EMBL" id="NVH58242.1"/>
    </source>
</evidence>
<dbReference type="Gene3D" id="2.60.120.200">
    <property type="match status" value="2"/>
</dbReference>
<keyword evidence="8" id="KW-1133">Transmembrane helix</keyword>
<dbReference type="RefSeq" id="WP_173814584.1">
    <property type="nucleotide sequence ID" value="NZ_JAAITX010000003.1"/>
</dbReference>
<keyword evidence="9" id="KW-0732">Signal</keyword>
<dbReference type="EMBL" id="JAAIUO010000003">
    <property type="protein sequence ID" value="NSK14468.1"/>
    <property type="molecule type" value="Genomic_DNA"/>
</dbReference>
<evidence type="ECO:0000256" key="9">
    <source>
        <dbReference type="SAM" id="SignalP"/>
    </source>
</evidence>
<feature type="domain" description="Atrophied bacterial Ig" evidence="11">
    <location>
        <begin position="342"/>
        <end position="432"/>
    </location>
</feature>
<dbReference type="InterPro" id="IPR046780">
    <property type="entry name" value="aBig_2"/>
</dbReference>
<evidence type="ECO:0000256" key="6">
    <source>
        <dbReference type="PIRSR" id="PIRSR606710-2"/>
    </source>
</evidence>
<dbReference type="InterPro" id="IPR052176">
    <property type="entry name" value="Glycosyl_Hydrlase_43_Enz"/>
</dbReference>
<dbReference type="GO" id="GO:0045493">
    <property type="term" value="P:xylan catabolic process"/>
    <property type="evidence" value="ECO:0007669"/>
    <property type="project" value="UniProtKB-KW"/>
</dbReference>
<dbReference type="SUPFAM" id="SSF49899">
    <property type="entry name" value="Concanavalin A-like lectins/glucanases"/>
    <property type="match status" value="2"/>
</dbReference>
<feature type="chain" id="PRO_5038798303" evidence="9">
    <location>
        <begin position="22"/>
        <end position="1751"/>
    </location>
</feature>
<dbReference type="Pfam" id="PF07523">
    <property type="entry name" value="Big_3"/>
    <property type="match status" value="3"/>
</dbReference>
<comment type="similarity">
    <text evidence="1">Belongs to the glycosyl hydrolase 43 family.</text>
</comment>
<reference evidence="13" key="2">
    <citation type="submission" date="2020-02" db="EMBL/GenBank/DDBJ databases">
        <authorList>
            <person name="Littmann E."/>
            <person name="Sorbara M."/>
        </authorList>
    </citation>
    <scope>NUCLEOTIDE SEQUENCE</scope>
    <source>
        <strain evidence="13">MSK.17.11</strain>
        <strain evidence="12">MSK.17.38</strain>
    </source>
</reference>
<gene>
    <name evidence="13" type="ORF">G5A66_06190</name>
    <name evidence="12" type="ORF">G5A75_06210</name>
</gene>
<dbReference type="GO" id="GO:0004553">
    <property type="term" value="F:hydrolase activity, hydrolyzing O-glycosyl compounds"/>
    <property type="evidence" value="ECO:0007669"/>
    <property type="project" value="InterPro"/>
</dbReference>
<feature type="domain" description="Ig-like" evidence="10">
    <location>
        <begin position="780"/>
        <end position="851"/>
    </location>
</feature>
<feature type="domain" description="Ig-like" evidence="10">
    <location>
        <begin position="1613"/>
        <end position="1678"/>
    </location>
</feature>
<dbReference type="PANTHER" id="PTHR43772">
    <property type="entry name" value="ENDO-1,4-BETA-XYLANASE"/>
    <property type="match status" value="1"/>
</dbReference>
<feature type="signal peptide" evidence="9">
    <location>
        <begin position="1"/>
        <end position="21"/>
    </location>
</feature>
<organism evidence="13 14">
    <name type="scientific">Dorea phocaeensis</name>
    <dbReference type="NCBI Taxonomy" id="2040291"/>
    <lineage>
        <taxon>Bacteria</taxon>
        <taxon>Bacillati</taxon>
        <taxon>Bacillota</taxon>
        <taxon>Clostridia</taxon>
        <taxon>Lachnospirales</taxon>
        <taxon>Lachnospiraceae</taxon>
        <taxon>Dorea</taxon>
    </lineage>
</organism>
<sequence>MKKGFWNKTLALVLTASMASAYLPADVQAAGKTANEPFAAFTFDDEASGFTSAGGTVEVKGSYRLDDHADNGKALYLDGNASNYLSLKNRAGKSILSGKNEITISYDEKPDRKETNWAFYAAPNNDKPVNQKEHYIGAFHNNGNVKVERYDNENGRPACPDVTIGTDWAHIDIVFQESQTVLYVDGVKRSVVASDYQVKDIVEDGGIFYIGRANWGNGEGYKGWIDNFTIYDKALTDAELVSEEAAKKAVADDQEKLTLPGTVTEDFTLPSVGENYSNITWKVEDNKAAVIGDDGYSVKVTRPSGEDAVVVFTASIEMAGQKAEKEIPVTVSKLMDQGDFLEAAKEKLTIVNVDDVRGNIYLPETVEIEGSGRNASVTWKSSDDKIVTDQEKDGKPAGVVSRQKKDTKVILTATLTADGKSVEKEFELKVKKAHKQEEMKDYLFAYFVNNGGPAEQQIFFASSHDGDNWMDLNKKEAVLSVADSVRTEEDINKTQNQAGVRDPYMIRSPEGDKFYLIATDLCIGANDIANGTVDWGTSQFNGSHCLRIWESTDLVNWSEPWLAEVAPEGTTCAWAPEAIYDEATGEFVVYWASMTGSVQKVYASKTRDFRNFSEPELFIDNGNDHIIDTTIVRDSDGNYYRGSAAGGTIQLEKCTDQKSWLTDQSSWSKQGNIKDITGFTAGLEGPELFAYNQDDWKEVDGEKVETYGLLADNFGGVGYVPFYTTDIANAKWIKTADNDFNFDTNHKRHGTVIALTEAEYNAVMEAYGPSKVEVKKAPDETVYETGAKKLNPSGLVLTVSYANGKTEDVAYQAGSKNERHFKFSKVDFSEVGKQTVTVTYGEQKTSFEIEVKEAEEVERKTLAKFDFNEDGSGFESENAKATGQAYELKDSWSKDAGKALYLNGNNNNFLKVTDKEGKSLLTGMKELTISYEMKPDRSATNWVMYAAPNNNQTSYNSEVYLGIMELNGSTKVERYKNQGSRPLCPETVTGSDWYHVDVVLTAYETILYVNGVKMQTVESNYALPSILGNNSILQIGKANWTNSGEYFKGWIDNFQIENKALTEKEVKEISKDFVATLPMVKSVTTGTAPTREEALEYRGTDDHTAVFTKVDAKSKTITPYIRNEADFTKTPVTFAFNGEAEIQVDGKTVENGSTFDLSKDQKITFVRNKEKEEWTIKKAIPSNNPVLPGQYADPDLDYFDGKFWLFPTTDGYPGWSGTKFHAFSSDNMVDWKDEGIIMELKNDTPGVNEQGVQIAVSPWAKGGSAWAPTIEEKDGKYYFYYCGKFENGQSAIGVAVADNPAGPYTDKGEALMTVDMCRAAGVSMGQAIDPSIFTDEDGTSYLLFGNGAAAIAQLNDDMMSIKEGTLKQIKGLTDFRESIIVTKKDGKYHWTWSCDDANSPNYHVNYGVSDILTNADGSSSVKLVKKNLLARDDSMGILGSAHQSVLHVKDGNDQDRYFMAYHRFYTPINIFTSGDGLGVHRETCIDEITFDEDGYMQIKPTNEGVAPVKMTPDEPEVILNEITVKAPDKIEYKQGEDLDLTGMEVTAHYSDGKEEVLPEGSYTVSGYDAQQVGEQTITVTYEGQTATFVVTVTEKSDPVDPEVTLDKITVKVPEKIEYKQGENLDLTGMEVTAHYSDGKEEVLPEGSYTVAGYDANKVGKQTITVTYKDQTATFDVTVKEVSKPVEPGKPDGGNQGQKPGIPDGKPAGQDQKPNKVPKTGDAADMTVYVFGMMAALVAGGWMLKSRRKEQE</sequence>
<dbReference type="CDD" id="cd18828">
    <property type="entry name" value="GH43_BT3675-like"/>
    <property type="match status" value="1"/>
</dbReference>
<keyword evidence="5" id="KW-0326">Glycosidase</keyword>
<dbReference type="Pfam" id="PF20578">
    <property type="entry name" value="aBig_2"/>
    <property type="match status" value="2"/>
</dbReference>
<protein>
    <submittedName>
        <fullName evidence="13">Family 43 glycosylhydrolase</fullName>
    </submittedName>
</protein>
<evidence type="ECO:0000256" key="2">
    <source>
        <dbReference type="ARBA" id="ARBA00022651"/>
    </source>
</evidence>
<evidence type="ECO:0000259" key="10">
    <source>
        <dbReference type="Pfam" id="PF07523"/>
    </source>
</evidence>
<keyword evidence="3 13" id="KW-0378">Hydrolase</keyword>
<evidence type="ECO:0000313" key="14">
    <source>
        <dbReference type="Proteomes" id="UP000528555"/>
    </source>
</evidence>
<evidence type="ECO:0000313" key="12">
    <source>
        <dbReference type="EMBL" id="NSK14468.1"/>
    </source>
</evidence>
<accession>A0A850HJK3</accession>
<evidence type="ECO:0000256" key="1">
    <source>
        <dbReference type="ARBA" id="ARBA00009865"/>
    </source>
</evidence>
<feature type="domain" description="Atrophied bacterial Ig" evidence="11">
    <location>
        <begin position="259"/>
        <end position="333"/>
    </location>
</feature>
<feature type="region of interest" description="Disordered" evidence="7">
    <location>
        <begin position="1680"/>
        <end position="1720"/>
    </location>
</feature>
<dbReference type="Proteomes" id="UP000701680">
    <property type="component" value="Unassembled WGS sequence"/>
</dbReference>
<reference evidence="14 15" key="1">
    <citation type="journal article" date="2020" name="Cell Host Microbe">
        <title>Functional and Genomic Variation between Human-Derived Isolates of Lachnospiraceae Reveals Inter- and Intra-Species Diversity.</title>
        <authorList>
            <person name="Sorbara M.T."/>
            <person name="Littmann E.R."/>
            <person name="Fontana E."/>
            <person name="Moody T.U."/>
            <person name="Kohout C.E."/>
            <person name="Gjonbalaj M."/>
            <person name="Eaton V."/>
            <person name="Seok R."/>
            <person name="Leiner I.M."/>
            <person name="Pamer E.G."/>
        </authorList>
    </citation>
    <scope>NUCLEOTIDE SEQUENCE [LARGE SCALE GENOMIC DNA]</scope>
    <source>
        <strain evidence="13 14">MSK.17.11</strain>
        <strain evidence="12 15">MSK.17.38</strain>
    </source>
</reference>
<keyword evidence="8" id="KW-0472">Membrane</keyword>
<dbReference type="CDD" id="cd08983">
    <property type="entry name" value="GH43_Bt3655-like"/>
    <property type="match status" value="1"/>
</dbReference>
<dbReference type="SUPFAM" id="SSF75005">
    <property type="entry name" value="Arabinanase/levansucrase/invertase"/>
    <property type="match status" value="2"/>
</dbReference>
<dbReference type="InterPro" id="IPR022038">
    <property type="entry name" value="Ig-like_bact"/>
</dbReference>
<name>A0A850HJK3_9FIRM</name>